<gene>
    <name evidence="18" type="ORF">GCM10022409_42340</name>
</gene>
<keyword evidence="11" id="KW-0472">Membrane</keyword>
<evidence type="ECO:0000256" key="12">
    <source>
        <dbReference type="PROSITE-ProRule" id="PRU00110"/>
    </source>
</evidence>
<evidence type="ECO:0000256" key="9">
    <source>
        <dbReference type="ARBA" id="ARBA00022989"/>
    </source>
</evidence>
<evidence type="ECO:0000256" key="10">
    <source>
        <dbReference type="ARBA" id="ARBA00023012"/>
    </source>
</evidence>
<dbReference type="InterPro" id="IPR013656">
    <property type="entry name" value="PAS_4"/>
</dbReference>
<dbReference type="SUPFAM" id="SSF47226">
    <property type="entry name" value="Histidine-containing phosphotransfer domain, HPT domain"/>
    <property type="match status" value="1"/>
</dbReference>
<keyword evidence="10" id="KW-0902">Two-component regulatory system</keyword>
<dbReference type="Pfam" id="PF02518">
    <property type="entry name" value="HATPase_c"/>
    <property type="match status" value="1"/>
</dbReference>
<keyword evidence="7" id="KW-0547">Nucleotide-binding</keyword>
<keyword evidence="8" id="KW-0067">ATP-binding</keyword>
<dbReference type="SMART" id="SM00387">
    <property type="entry name" value="HATPase_c"/>
    <property type="match status" value="1"/>
</dbReference>
<dbReference type="InterPro" id="IPR036641">
    <property type="entry name" value="HPT_dom_sf"/>
</dbReference>
<dbReference type="InterPro" id="IPR001789">
    <property type="entry name" value="Sig_transdc_resp-reg_receiver"/>
</dbReference>
<dbReference type="SMART" id="SM00448">
    <property type="entry name" value="REC"/>
    <property type="match status" value="1"/>
</dbReference>
<evidence type="ECO:0000259" key="15">
    <source>
        <dbReference type="PROSITE" id="PS50109"/>
    </source>
</evidence>
<dbReference type="Gene3D" id="3.30.450.20">
    <property type="entry name" value="PAS domain"/>
    <property type="match status" value="3"/>
</dbReference>
<dbReference type="InterPro" id="IPR036097">
    <property type="entry name" value="HisK_dim/P_sf"/>
</dbReference>
<dbReference type="EC" id="2.7.13.3" evidence="3"/>
<dbReference type="InterPro" id="IPR008207">
    <property type="entry name" value="Sig_transdc_His_kin_Hpt_dom"/>
</dbReference>
<evidence type="ECO:0000256" key="11">
    <source>
        <dbReference type="ARBA" id="ARBA00023136"/>
    </source>
</evidence>
<keyword evidence="9" id="KW-1133">Transmembrane helix</keyword>
<evidence type="ECO:0000256" key="6">
    <source>
        <dbReference type="ARBA" id="ARBA00022692"/>
    </source>
</evidence>
<dbReference type="Proteomes" id="UP001501469">
    <property type="component" value="Unassembled WGS sequence"/>
</dbReference>
<dbReference type="PROSITE" id="PS50109">
    <property type="entry name" value="HIS_KIN"/>
    <property type="match status" value="1"/>
</dbReference>
<dbReference type="CDD" id="cd17546">
    <property type="entry name" value="REC_hyHK_CKI1_RcsC-like"/>
    <property type="match status" value="1"/>
</dbReference>
<dbReference type="Gene3D" id="1.20.120.160">
    <property type="entry name" value="HPT domain"/>
    <property type="match status" value="1"/>
</dbReference>
<feature type="domain" description="Response regulatory" evidence="16">
    <location>
        <begin position="646"/>
        <end position="761"/>
    </location>
</feature>
<dbReference type="InterPro" id="IPR035965">
    <property type="entry name" value="PAS-like_dom_sf"/>
</dbReference>
<dbReference type="SUPFAM" id="SSF55785">
    <property type="entry name" value="PYP-like sensor domain (PAS domain)"/>
    <property type="match status" value="2"/>
</dbReference>
<dbReference type="SUPFAM" id="SSF55874">
    <property type="entry name" value="ATPase domain of HSP90 chaperone/DNA topoisomerase II/histidine kinase"/>
    <property type="match status" value="1"/>
</dbReference>
<dbReference type="PRINTS" id="PR00344">
    <property type="entry name" value="BCTRLSENSOR"/>
</dbReference>
<comment type="subcellular location">
    <subcellularLocation>
        <location evidence="2">Cell membrane</location>
        <topology evidence="2">Multi-pass membrane protein</topology>
    </subcellularLocation>
</comment>
<feature type="domain" description="HPt" evidence="17">
    <location>
        <begin position="820"/>
        <end position="917"/>
    </location>
</feature>
<evidence type="ECO:0000256" key="1">
    <source>
        <dbReference type="ARBA" id="ARBA00000085"/>
    </source>
</evidence>
<feature type="modified residue" description="4-aspartylphosphate" evidence="13">
    <location>
        <position position="695"/>
    </location>
</feature>
<dbReference type="PROSITE" id="PS50894">
    <property type="entry name" value="HPT"/>
    <property type="match status" value="1"/>
</dbReference>
<dbReference type="EMBL" id="BAABDK010000032">
    <property type="protein sequence ID" value="GAA4051111.1"/>
    <property type="molecule type" value="Genomic_DNA"/>
</dbReference>
<dbReference type="InterPro" id="IPR004358">
    <property type="entry name" value="Sig_transdc_His_kin-like_C"/>
</dbReference>
<dbReference type="Pfam" id="PF08448">
    <property type="entry name" value="PAS_4"/>
    <property type="match status" value="2"/>
</dbReference>
<evidence type="ECO:0000256" key="13">
    <source>
        <dbReference type="PROSITE-ProRule" id="PRU00169"/>
    </source>
</evidence>
<evidence type="ECO:0000256" key="14">
    <source>
        <dbReference type="SAM" id="MobiDB-lite"/>
    </source>
</evidence>
<dbReference type="SUPFAM" id="SSF52172">
    <property type="entry name" value="CheY-like"/>
    <property type="match status" value="1"/>
</dbReference>
<dbReference type="PANTHER" id="PTHR45339">
    <property type="entry name" value="HYBRID SIGNAL TRANSDUCTION HISTIDINE KINASE J"/>
    <property type="match status" value="1"/>
</dbReference>
<keyword evidence="19" id="KW-1185">Reference proteome</keyword>
<dbReference type="InterPro" id="IPR036890">
    <property type="entry name" value="HATPase_C_sf"/>
</dbReference>
<dbReference type="Gene3D" id="3.30.565.10">
    <property type="entry name" value="Histidine kinase-like ATPase, C-terminal domain"/>
    <property type="match status" value="1"/>
</dbReference>
<reference evidence="19" key="1">
    <citation type="journal article" date="2019" name="Int. J. Syst. Evol. Microbiol.">
        <title>The Global Catalogue of Microorganisms (GCM) 10K type strain sequencing project: providing services to taxonomists for standard genome sequencing and annotation.</title>
        <authorList>
            <consortium name="The Broad Institute Genomics Platform"/>
            <consortium name="The Broad Institute Genome Sequencing Center for Infectious Disease"/>
            <person name="Wu L."/>
            <person name="Ma J."/>
        </authorList>
    </citation>
    <scope>NUCLEOTIDE SEQUENCE [LARGE SCALE GENOMIC DNA]</scope>
    <source>
        <strain evidence="19">JCM 17225</strain>
    </source>
</reference>
<sequence length="929" mass="103017">MLMQATGEAILLTTAQGRVLATNQACRDLFGLPADPGFHGLEPDVLAAVQLCFREPADFIGRARAWRAARTATAVDDFVMADGRVLECRYAVPADEMLGHLLSFRDVTAARRAAALEQELAEQRAMFTTLLDQLKVEVAVFDADARYRFVNARCFNEEAMLEWIIGKDDYDLSARRGRPAELAQRRQQLFAEAVQTRAEVIWEEAFTTNEGPQQLRRHFIPVFWPDGSLRMMVGTGSNITRRRLAEQQLVEQRAFYEFVLDHIPCDIGVFDEAGRYMFVNATGINDAAKRTWVIGKNNFDYCRQYGHPMAIAEGRQHYINQAYESRKLVTFEEAFDRPTGMVHQLRCMQPVFNPDGSPKMIVAYGLNITDRVNTERQLRHAKLAAESAVRARELFLANMSHEIRTPMNAILGMSQLLAKTVLAPEQDSYRQAITTSAEHLLVIINDILDLSKLEAGKMTLEEMGFTPQHLLAEVEQTLHYKAVEKGLNLVTRVAPTVPPVLIGDPYRIRQVLLNLAGNAIKFTETGRVTVTCDLVGTGPEGRAAIEFRVADTGIGIEPEFVHSLFQEFSQEDSSVTRKYGGTGLGLSISRNLLRLMGCDVEAESVKGKGTVMRFVLPLPVGTPTDLVPKDALPPSSRMLPSLRAKRVLLVEDNRFNRQIAKTFLDHAFVEVTEAENGAVAVELSKTQDFDLVLMDIQMPVMDGYAATALLRQQLGLTVPIVALTANAIKGEREKCLAAGMDDYLTKPFKEDELLRKVSRWVMCQALENVEAEAYNTPATGPVEQPAMPAAGPEPVNTAEKKDTAAPLYQTDELLHVGQGDVEFVRFMLETFVESCHEAIAGFSQAVEAADVRQLRGTAHTLRPNLTHLRALHILPCVELLNEWPEPFELAAVQPVVDEAIELLGQVSSRIVTDLAAEAYGSPAASAEIA</sequence>
<dbReference type="InterPro" id="IPR003661">
    <property type="entry name" value="HisK_dim/P_dom"/>
</dbReference>
<evidence type="ECO:0000256" key="3">
    <source>
        <dbReference type="ARBA" id="ARBA00012438"/>
    </source>
</evidence>
<dbReference type="Gene3D" id="1.10.287.130">
    <property type="match status" value="1"/>
</dbReference>
<dbReference type="Pfam" id="PF00072">
    <property type="entry name" value="Response_reg"/>
    <property type="match status" value="1"/>
</dbReference>
<feature type="domain" description="Histidine kinase" evidence="15">
    <location>
        <begin position="398"/>
        <end position="620"/>
    </location>
</feature>
<evidence type="ECO:0000313" key="18">
    <source>
        <dbReference type="EMBL" id="GAA4051111.1"/>
    </source>
</evidence>
<evidence type="ECO:0000259" key="16">
    <source>
        <dbReference type="PROSITE" id="PS50110"/>
    </source>
</evidence>
<feature type="region of interest" description="Disordered" evidence="14">
    <location>
        <begin position="776"/>
        <end position="797"/>
    </location>
</feature>
<keyword evidence="4" id="KW-1003">Cell membrane</keyword>
<dbReference type="PANTHER" id="PTHR45339:SF1">
    <property type="entry name" value="HYBRID SIGNAL TRANSDUCTION HISTIDINE KINASE J"/>
    <property type="match status" value="1"/>
</dbReference>
<dbReference type="CDD" id="cd16922">
    <property type="entry name" value="HATPase_EvgS-ArcB-TorS-like"/>
    <property type="match status" value="1"/>
</dbReference>
<evidence type="ECO:0000256" key="5">
    <source>
        <dbReference type="ARBA" id="ARBA00022553"/>
    </source>
</evidence>
<evidence type="ECO:0000256" key="8">
    <source>
        <dbReference type="ARBA" id="ARBA00022840"/>
    </source>
</evidence>
<dbReference type="CDD" id="cd00082">
    <property type="entry name" value="HisKA"/>
    <property type="match status" value="1"/>
</dbReference>
<keyword evidence="5 13" id="KW-0597">Phosphoprotein</keyword>
<keyword evidence="6" id="KW-0812">Transmembrane</keyword>
<feature type="modified residue" description="Phosphohistidine" evidence="12">
    <location>
        <position position="859"/>
    </location>
</feature>
<dbReference type="Gene3D" id="3.40.50.2300">
    <property type="match status" value="1"/>
</dbReference>
<organism evidence="18 19">
    <name type="scientific">Hymenobacter glaciei</name>
    <dbReference type="NCBI Taxonomy" id="877209"/>
    <lineage>
        <taxon>Bacteria</taxon>
        <taxon>Pseudomonadati</taxon>
        <taxon>Bacteroidota</taxon>
        <taxon>Cytophagia</taxon>
        <taxon>Cytophagales</taxon>
        <taxon>Hymenobacteraceae</taxon>
        <taxon>Hymenobacter</taxon>
    </lineage>
</organism>
<protein>
    <recommendedName>
        <fullName evidence="3">histidine kinase</fullName>
        <ecNumber evidence="3">2.7.13.3</ecNumber>
    </recommendedName>
</protein>
<evidence type="ECO:0000256" key="4">
    <source>
        <dbReference type="ARBA" id="ARBA00022475"/>
    </source>
</evidence>
<evidence type="ECO:0000256" key="7">
    <source>
        <dbReference type="ARBA" id="ARBA00022741"/>
    </source>
</evidence>
<name>A0ABP7URX8_9BACT</name>
<dbReference type="SUPFAM" id="SSF47384">
    <property type="entry name" value="Homodimeric domain of signal transducing histidine kinase"/>
    <property type="match status" value="1"/>
</dbReference>
<dbReference type="Pfam" id="PF00512">
    <property type="entry name" value="HisKA"/>
    <property type="match status" value="1"/>
</dbReference>
<dbReference type="InterPro" id="IPR011006">
    <property type="entry name" value="CheY-like_superfamily"/>
</dbReference>
<dbReference type="InterPro" id="IPR005467">
    <property type="entry name" value="His_kinase_dom"/>
</dbReference>
<dbReference type="InterPro" id="IPR003594">
    <property type="entry name" value="HATPase_dom"/>
</dbReference>
<accession>A0ABP7URX8</accession>
<comment type="catalytic activity">
    <reaction evidence="1">
        <text>ATP + protein L-histidine = ADP + protein N-phospho-L-histidine.</text>
        <dbReference type="EC" id="2.7.13.3"/>
    </reaction>
</comment>
<comment type="caution">
    <text evidence="18">The sequence shown here is derived from an EMBL/GenBank/DDBJ whole genome shotgun (WGS) entry which is preliminary data.</text>
</comment>
<evidence type="ECO:0000259" key="17">
    <source>
        <dbReference type="PROSITE" id="PS50894"/>
    </source>
</evidence>
<evidence type="ECO:0000256" key="2">
    <source>
        <dbReference type="ARBA" id="ARBA00004651"/>
    </source>
</evidence>
<dbReference type="PROSITE" id="PS50110">
    <property type="entry name" value="RESPONSE_REGULATORY"/>
    <property type="match status" value="1"/>
</dbReference>
<proteinExistence type="predicted"/>
<evidence type="ECO:0000313" key="19">
    <source>
        <dbReference type="Proteomes" id="UP001501469"/>
    </source>
</evidence>
<dbReference type="SMART" id="SM00388">
    <property type="entry name" value="HisKA"/>
    <property type="match status" value="1"/>
</dbReference>